<dbReference type="InterPro" id="IPR033473">
    <property type="entry name" value="Atos-like_C"/>
</dbReference>
<name>A0A507FT62_9FUNG</name>
<dbReference type="Proteomes" id="UP000320333">
    <property type="component" value="Unassembled WGS sequence"/>
</dbReference>
<dbReference type="InterPro" id="IPR018731">
    <property type="entry name" value="Atg13_N"/>
</dbReference>
<feature type="region of interest" description="Disordered" evidence="3">
    <location>
        <begin position="897"/>
        <end position="952"/>
    </location>
</feature>
<keyword evidence="2" id="KW-0072">Autophagy</keyword>
<dbReference type="STRING" id="246404.A0A507FT62"/>
<accession>A0A507FT62</accession>
<dbReference type="Pfam" id="PF13889">
    <property type="entry name" value="Chromosome_seg"/>
    <property type="match status" value="1"/>
</dbReference>
<feature type="compositionally biased region" description="Low complexity" evidence="3">
    <location>
        <begin position="843"/>
        <end position="855"/>
    </location>
</feature>
<dbReference type="InterPro" id="IPR025261">
    <property type="entry name" value="Atos-like_cons_dom"/>
</dbReference>
<dbReference type="PANTHER" id="PTHR13199:SF11">
    <property type="entry name" value="PROTEIN ATOSSA"/>
    <property type="match status" value="1"/>
</dbReference>
<keyword evidence="6" id="KW-1185">Reference proteome</keyword>
<evidence type="ECO:0000256" key="2">
    <source>
        <dbReference type="RuleBase" id="RU361214"/>
    </source>
</evidence>
<feature type="compositionally biased region" description="Basic and acidic residues" evidence="3">
    <location>
        <begin position="1196"/>
        <end position="1206"/>
    </location>
</feature>
<feature type="domain" description="Atos-like conserved" evidence="4">
    <location>
        <begin position="592"/>
        <end position="662"/>
    </location>
</feature>
<dbReference type="AlphaFoldDB" id="A0A507FT62"/>
<dbReference type="Gene3D" id="3.30.900.10">
    <property type="entry name" value="HORMA domain"/>
    <property type="match status" value="1"/>
</dbReference>
<dbReference type="PANTHER" id="PTHR13199">
    <property type="entry name" value="GH03947P"/>
    <property type="match status" value="1"/>
</dbReference>
<feature type="compositionally biased region" description="Polar residues" evidence="3">
    <location>
        <begin position="460"/>
        <end position="479"/>
    </location>
</feature>
<dbReference type="OrthoDB" id="8625101at2759"/>
<feature type="compositionally biased region" description="Low complexity" evidence="3">
    <location>
        <begin position="1154"/>
        <end position="1167"/>
    </location>
</feature>
<feature type="compositionally biased region" description="Low complexity" evidence="3">
    <location>
        <begin position="689"/>
        <end position="707"/>
    </location>
</feature>
<dbReference type="SMART" id="SM01177">
    <property type="entry name" value="DUF4210"/>
    <property type="match status" value="1"/>
</dbReference>
<feature type="region of interest" description="Disordered" evidence="3">
    <location>
        <begin position="821"/>
        <end position="855"/>
    </location>
</feature>
<evidence type="ECO:0000256" key="1">
    <source>
        <dbReference type="ARBA" id="ARBA00005246"/>
    </source>
</evidence>
<feature type="region of interest" description="Disordered" evidence="3">
    <location>
        <begin position="1"/>
        <end position="85"/>
    </location>
</feature>
<feature type="compositionally biased region" description="Acidic residues" evidence="3">
    <location>
        <begin position="37"/>
        <end position="50"/>
    </location>
</feature>
<dbReference type="InterPro" id="IPR051506">
    <property type="entry name" value="ATOS_Transcription_Regulators"/>
</dbReference>
<evidence type="ECO:0000313" key="5">
    <source>
        <dbReference type="EMBL" id="TPX78690.1"/>
    </source>
</evidence>
<feature type="compositionally biased region" description="Polar residues" evidence="3">
    <location>
        <begin position="379"/>
        <end position="390"/>
    </location>
</feature>
<comment type="caution">
    <text evidence="5">The sequence shown here is derived from an EMBL/GenBank/DDBJ whole genome shotgun (WGS) entry which is preliminary data.</text>
</comment>
<feature type="region of interest" description="Disordered" evidence="3">
    <location>
        <begin position="1154"/>
        <end position="1176"/>
    </location>
</feature>
<evidence type="ECO:0000313" key="6">
    <source>
        <dbReference type="Proteomes" id="UP000320333"/>
    </source>
</evidence>
<feature type="compositionally biased region" description="Acidic residues" evidence="3">
    <location>
        <begin position="940"/>
        <end position="952"/>
    </location>
</feature>
<dbReference type="GO" id="GO:0006914">
    <property type="term" value="P:autophagy"/>
    <property type="evidence" value="ECO:0007669"/>
    <property type="project" value="UniProtKB-KW"/>
</dbReference>
<reference evidence="5 6" key="1">
    <citation type="journal article" date="2019" name="Sci. Rep.">
        <title>Comparative genomics of chytrid fungi reveal insights into the obligate biotrophic and pathogenic lifestyle of Synchytrium endobioticum.</title>
        <authorList>
            <person name="van de Vossenberg B.T.L.H."/>
            <person name="Warris S."/>
            <person name="Nguyen H.D.T."/>
            <person name="van Gent-Pelzer M.P.E."/>
            <person name="Joly D.L."/>
            <person name="van de Geest H.C."/>
            <person name="Bonants P.J.M."/>
            <person name="Smith D.S."/>
            <person name="Levesque C.A."/>
            <person name="van der Lee T.A.J."/>
        </authorList>
    </citation>
    <scope>NUCLEOTIDE SEQUENCE [LARGE SCALE GENOMIC DNA]</scope>
    <source>
        <strain evidence="5 6">CBS 675.73</strain>
    </source>
</reference>
<gene>
    <name evidence="5" type="ORF">CcCBS67573_g00042</name>
</gene>
<comment type="similarity">
    <text evidence="1 2">Belongs to the ATG13 family. Fungi subfamily.</text>
</comment>
<feature type="compositionally biased region" description="Polar residues" evidence="3">
    <location>
        <begin position="821"/>
        <end position="842"/>
    </location>
</feature>
<dbReference type="InterPro" id="IPR036570">
    <property type="entry name" value="HORMA_dom_sf"/>
</dbReference>
<feature type="compositionally biased region" description="Polar residues" evidence="3">
    <location>
        <begin position="399"/>
        <end position="415"/>
    </location>
</feature>
<proteinExistence type="inferred from homology"/>
<feature type="region of interest" description="Disordered" evidence="3">
    <location>
        <begin position="1190"/>
        <end position="1235"/>
    </location>
</feature>
<feature type="region of interest" description="Disordered" evidence="3">
    <location>
        <begin position="687"/>
        <end position="707"/>
    </location>
</feature>
<evidence type="ECO:0000259" key="4">
    <source>
        <dbReference type="SMART" id="SM01177"/>
    </source>
</evidence>
<organism evidence="5 6">
    <name type="scientific">Chytriomyces confervae</name>
    <dbReference type="NCBI Taxonomy" id="246404"/>
    <lineage>
        <taxon>Eukaryota</taxon>
        <taxon>Fungi</taxon>
        <taxon>Fungi incertae sedis</taxon>
        <taxon>Chytridiomycota</taxon>
        <taxon>Chytridiomycota incertae sedis</taxon>
        <taxon>Chytridiomycetes</taxon>
        <taxon>Chytridiales</taxon>
        <taxon>Chytriomycetaceae</taxon>
        <taxon>Chytriomyces</taxon>
    </lineage>
</organism>
<feature type="region of interest" description="Disordered" evidence="3">
    <location>
        <begin position="450"/>
        <end position="486"/>
    </location>
</feature>
<feature type="region of interest" description="Disordered" evidence="3">
    <location>
        <begin position="374"/>
        <end position="421"/>
    </location>
</feature>
<feature type="region of interest" description="Disordered" evidence="3">
    <location>
        <begin position="984"/>
        <end position="1004"/>
    </location>
</feature>
<dbReference type="EMBL" id="QEAP01000001">
    <property type="protein sequence ID" value="TPX78690.1"/>
    <property type="molecule type" value="Genomic_DNA"/>
</dbReference>
<dbReference type="Pfam" id="PF13915">
    <property type="entry name" value="DUF4210"/>
    <property type="match status" value="1"/>
</dbReference>
<evidence type="ECO:0000256" key="3">
    <source>
        <dbReference type="SAM" id="MobiDB-lite"/>
    </source>
</evidence>
<dbReference type="Pfam" id="PF10033">
    <property type="entry name" value="ATG13"/>
    <property type="match status" value="1"/>
</dbReference>
<dbReference type="GO" id="GO:1990316">
    <property type="term" value="C:Atg1/ULK1 kinase complex"/>
    <property type="evidence" value="ECO:0007669"/>
    <property type="project" value="InterPro"/>
</dbReference>
<sequence length="1235" mass="130788">MPDTTAGSSDSDSHHSALSARSKRGLGPVKKVMSAGDADESESDSGDSEGLDGAKEAGSYDPDISTSGPEVPPKTDGESVGQTGCEDTATRLTTDQLASMFATKILGTVLRSRRPHGHQRSTEATPTLNALFDSLLAADLHLENAFWTQCMPLHIDVASSSAAVLLERWVVSYVPHSHTDQPSFQSQSRPDASAFTSELVLLAQSLYSYIRLMPLHTILQSSPSSPAHLATCISTADGTILTHPDIPSNSVFASYPSHLLNSTASNHQPVSFSQKAKLRAYRFRGARSTFGTLHLSVVYDASASFSITTKPCSISSVSSANQQIQSLPVVADPSGLCEILPDSESHSKHYDRTVAELSESPLFEKTAVHLDLEAEKESSWANERTSGKSKSAQEDDSESNTFVSRFYSPPSSNRANDMKSSDCSSYAIVRQDIDGPAISDSSQVRLDENGTELVEDDSASLPSFSPVSTGTTRNFKSNPSASTSSLSRQLSGLKINTEPIPALPNLVSKTTVLSVATKRNLSSPVESSNFTRTTTSPASGLSSAFYHSTPSSPVLHHRASFILNGTQAPSSAHRRQYPQSFLAPLDLLSGSLVGSYEESILNGRMSSLPSKPLPFVCEVGCVAIGKCKNPALKCPKVLRLGFDACFYEFGDGSASGVGSNIARSCGSTSMQSHLKETETHFVQNGKFMQQQQQQSHSSTTSSVGSLLSGSSLTQSGIGGLGVSAAAPGRGNEGTVSPYVGNVDVEGLGGLIWNESDFEGELEYRKNWIGGFRIPAKGQLQIIIKNAADTAVKVFLLPYDFRDMPPNTKTFLRQKTYTIAKPNSSSTATKASPSIPSSNCRRTSISGVSSCSPVSPTRDHLRDAIHIHFQCTSRKRIYITRTVRVVFAHRGLESDEKVRTVTEGPGVPRYSPISVTPPSPSTPSQESLSTAAVKSNPSSQVEEEQEEFDDADDEVDQLSQSVGAAAAAGAAAAVAAAKFRVSKRRSGQFQQHQPEEVLSVSPSRRSFLTGPGGPAGGMPAIAGSYCGSSYLASTPRRSSLGVSMMNFAGISLEDGSVIHRSHRVSSGESYGTASTLQGNSYYAAAQTARSNGMSSSTTAAASSSSVTFGSFKTHTLVEVLPSTSPTSIAPLRTNWMVPPSAKSSLSIALSLSSNTSSTASLNNSAVSTPKNSRSRCVSTEVLGTSTLRQLLDNGESETTREGEDKDGSLGGGDACGSHESASLDEPRPLNWGHGFR</sequence>
<protein>
    <recommendedName>
        <fullName evidence="2">Autophagy-related protein 13</fullName>
    </recommendedName>
</protein>